<feature type="region of interest" description="Disordered" evidence="1">
    <location>
        <begin position="31"/>
        <end position="56"/>
    </location>
</feature>
<keyword evidence="3" id="KW-1185">Reference proteome</keyword>
<dbReference type="Proteomes" id="UP001162834">
    <property type="component" value="Chromosome"/>
</dbReference>
<protein>
    <submittedName>
        <fullName evidence="2">Uncharacterized protein</fullName>
    </submittedName>
</protein>
<name>A0A9E6XZB4_9ACTN</name>
<gene>
    <name evidence="2" type="ORF">DSM104329_03650</name>
</gene>
<sequence>MRRARSGGPGRLGRFGAPLRPPGWCSGLVGAAGASSLTPRRPQETGASTRRPSGHSGAGRGVLFAARCVGVAAVLARCWWPLTPAATRAGARLLARRLGTAWRLGGRSRCRGGGPLRLLARRRRLALRASRGGARIGGGRVAGDRCSRGRGGDVVLCGNLGCDRGRPGRGRRGGPPCVAAHVRGLPLRARAPTARLRRGRAVLSRSLRGCGRLRGIGPLRGIARLSGRFLDGGSLAGDLSRFRCGRGGGCSVGVFDDRDGLLRARSRFRGDVRRRLAWLRDAIHRSTIGNFCLRQNVTRHEAAQSLADH</sequence>
<evidence type="ECO:0000256" key="1">
    <source>
        <dbReference type="SAM" id="MobiDB-lite"/>
    </source>
</evidence>
<dbReference type="KEGG" id="sbae:DSM104329_03650"/>
<dbReference type="AlphaFoldDB" id="A0A9E6XZB4"/>
<reference evidence="2" key="1">
    <citation type="journal article" date="2022" name="Int. J. Syst. Evol. Microbiol.">
        <title>Pseudomonas aegrilactucae sp. nov. and Pseudomonas morbosilactucae sp. nov., pathogens causing bacterial rot of lettuce in Japan.</title>
        <authorList>
            <person name="Sawada H."/>
            <person name="Fujikawa T."/>
            <person name="Satou M."/>
        </authorList>
    </citation>
    <scope>NUCLEOTIDE SEQUENCE</scope>
    <source>
        <strain evidence="2">0166_1</strain>
    </source>
</reference>
<proteinExistence type="predicted"/>
<evidence type="ECO:0000313" key="3">
    <source>
        <dbReference type="Proteomes" id="UP001162834"/>
    </source>
</evidence>
<evidence type="ECO:0000313" key="2">
    <source>
        <dbReference type="EMBL" id="UGS37235.1"/>
    </source>
</evidence>
<accession>A0A9E6XZB4</accession>
<organism evidence="2 3">
    <name type="scientific">Capillimicrobium parvum</name>
    <dbReference type="NCBI Taxonomy" id="2884022"/>
    <lineage>
        <taxon>Bacteria</taxon>
        <taxon>Bacillati</taxon>
        <taxon>Actinomycetota</taxon>
        <taxon>Thermoleophilia</taxon>
        <taxon>Solirubrobacterales</taxon>
        <taxon>Capillimicrobiaceae</taxon>
        <taxon>Capillimicrobium</taxon>
    </lineage>
</organism>
<dbReference type="EMBL" id="CP087164">
    <property type="protein sequence ID" value="UGS37235.1"/>
    <property type="molecule type" value="Genomic_DNA"/>
</dbReference>